<dbReference type="EMBL" id="PGCJ01000105">
    <property type="protein sequence ID" value="PLW48121.1"/>
    <property type="molecule type" value="Genomic_DNA"/>
</dbReference>
<dbReference type="EMBL" id="PGCI01000246">
    <property type="protein sequence ID" value="PLW32292.1"/>
    <property type="molecule type" value="Genomic_DNA"/>
</dbReference>
<evidence type="ECO:0000313" key="5">
    <source>
        <dbReference type="EMBL" id="PLW48121.1"/>
    </source>
</evidence>
<dbReference type="EMBL" id="PGCJ01001315">
    <property type="protein sequence ID" value="PLW06452.1"/>
    <property type="molecule type" value="Genomic_DNA"/>
</dbReference>
<feature type="signal peptide" evidence="1">
    <location>
        <begin position="1"/>
        <end position="29"/>
    </location>
</feature>
<evidence type="ECO:0000313" key="6">
    <source>
        <dbReference type="Proteomes" id="UP000235388"/>
    </source>
</evidence>
<reference evidence="6 7" key="1">
    <citation type="submission" date="2017-11" db="EMBL/GenBank/DDBJ databases">
        <title>De novo assembly and phasing of dikaryotic genomes from two isolates of Puccinia coronata f. sp. avenae, the causal agent of oat crown rust.</title>
        <authorList>
            <person name="Miller M.E."/>
            <person name="Zhang Y."/>
            <person name="Omidvar V."/>
            <person name="Sperschneider J."/>
            <person name="Schwessinger B."/>
            <person name="Raley C."/>
            <person name="Palmer J.M."/>
            <person name="Garnica D."/>
            <person name="Upadhyaya N."/>
            <person name="Rathjen J."/>
            <person name="Taylor J.M."/>
            <person name="Park R.F."/>
            <person name="Dodds P.N."/>
            <person name="Hirsch C.D."/>
            <person name="Kianian S.F."/>
            <person name="Figueroa M."/>
        </authorList>
    </citation>
    <scope>NUCLEOTIDE SEQUENCE [LARGE SCALE GENOMIC DNA]</scope>
    <source>
        <strain evidence="2">12NC29</strain>
        <strain evidence="4">12SD80</strain>
    </source>
</reference>
<accession>A0A2N5U3H9</accession>
<evidence type="ECO:0000313" key="4">
    <source>
        <dbReference type="EMBL" id="PLW32292.1"/>
    </source>
</evidence>
<feature type="chain" id="PRO_5015083821" evidence="1">
    <location>
        <begin position="30"/>
        <end position="137"/>
    </location>
</feature>
<name>A0A2N5U3H9_9BASI</name>
<comment type="caution">
    <text evidence="4">The sequence shown here is derived from an EMBL/GenBank/DDBJ whole genome shotgun (WGS) entry which is preliminary data.</text>
</comment>
<dbReference type="AlphaFoldDB" id="A0A2N5U3H9"/>
<dbReference type="Proteomes" id="UP000235392">
    <property type="component" value="Unassembled WGS sequence"/>
</dbReference>
<dbReference type="Proteomes" id="UP000235388">
    <property type="component" value="Unassembled WGS sequence"/>
</dbReference>
<gene>
    <name evidence="5" type="ORF">PCANC_06734</name>
    <name evidence="2" type="ORF">PCANC_21422</name>
    <name evidence="4" type="ORF">PCASD_14198</name>
    <name evidence="3" type="ORF">PCASD_14583</name>
</gene>
<keyword evidence="6" id="KW-1185">Reference proteome</keyword>
<evidence type="ECO:0000313" key="7">
    <source>
        <dbReference type="Proteomes" id="UP000235392"/>
    </source>
</evidence>
<evidence type="ECO:0000313" key="2">
    <source>
        <dbReference type="EMBL" id="PLW06452.1"/>
    </source>
</evidence>
<dbReference type="OrthoDB" id="2507549at2759"/>
<sequence length="137" mass="15209">MRPGLCGPWTTGVILVVLSMLQLFTPVAAAPCCEPLDSLVECGRRMLGLDLPRNKVVSRGNVTWIKDPESERTIISLLIEDNVWTVSNHSGLPVRFSIKDYYDKTSLQRKVLIENRGKIITKISGDSALLVDINSWG</sequence>
<dbReference type="EMBL" id="PGCI01000651">
    <property type="protein sequence ID" value="PLW22839.1"/>
    <property type="molecule type" value="Genomic_DNA"/>
</dbReference>
<protein>
    <submittedName>
        <fullName evidence="4">Uncharacterized protein</fullName>
    </submittedName>
</protein>
<keyword evidence="1" id="KW-0732">Signal</keyword>
<proteinExistence type="predicted"/>
<evidence type="ECO:0000256" key="1">
    <source>
        <dbReference type="SAM" id="SignalP"/>
    </source>
</evidence>
<evidence type="ECO:0000313" key="3">
    <source>
        <dbReference type="EMBL" id="PLW22839.1"/>
    </source>
</evidence>
<organism evidence="4 7">
    <name type="scientific">Puccinia coronata f. sp. avenae</name>
    <dbReference type="NCBI Taxonomy" id="200324"/>
    <lineage>
        <taxon>Eukaryota</taxon>
        <taxon>Fungi</taxon>
        <taxon>Dikarya</taxon>
        <taxon>Basidiomycota</taxon>
        <taxon>Pucciniomycotina</taxon>
        <taxon>Pucciniomycetes</taxon>
        <taxon>Pucciniales</taxon>
        <taxon>Pucciniaceae</taxon>
        <taxon>Puccinia</taxon>
    </lineage>
</organism>